<gene>
    <name evidence="1" type="ORF">COJ15_36025</name>
</gene>
<proteinExistence type="predicted"/>
<dbReference type="AlphaFoldDB" id="A0A9X6WGZ0"/>
<sequence length="153" mass="17794">MNTVSSTDVVNQNVIMIERMKENAVKLLQVAFQLSGNQYIFRGDYSEQDLISLEECFNHLYPLEEQPPLTTTFIPFGFYLGEALVQNIPGAKWNCLYIDEGDLFGIKVTLPTDTGTIQIRPFQWVRNFWFNRDGNFVELYRKHKYLNKTIVAT</sequence>
<accession>A0A9X6WGZ0</accession>
<dbReference type="EMBL" id="NUVX01000122">
    <property type="protein sequence ID" value="PFJ25055.1"/>
    <property type="molecule type" value="Genomic_DNA"/>
</dbReference>
<comment type="caution">
    <text evidence="1">The sequence shown here is derived from an EMBL/GenBank/DDBJ whole genome shotgun (WGS) entry which is preliminary data.</text>
</comment>
<dbReference type="Proteomes" id="UP000224003">
    <property type="component" value="Unassembled WGS sequence"/>
</dbReference>
<protein>
    <submittedName>
        <fullName evidence="1">Uncharacterized protein</fullName>
    </submittedName>
</protein>
<name>A0A9X6WGZ0_BACTU</name>
<evidence type="ECO:0000313" key="1">
    <source>
        <dbReference type="EMBL" id="PFJ25055.1"/>
    </source>
</evidence>
<organism evidence="1 2">
    <name type="scientific">Bacillus thuringiensis</name>
    <dbReference type="NCBI Taxonomy" id="1428"/>
    <lineage>
        <taxon>Bacteria</taxon>
        <taxon>Bacillati</taxon>
        <taxon>Bacillota</taxon>
        <taxon>Bacilli</taxon>
        <taxon>Bacillales</taxon>
        <taxon>Bacillaceae</taxon>
        <taxon>Bacillus</taxon>
        <taxon>Bacillus cereus group</taxon>
    </lineage>
</organism>
<evidence type="ECO:0000313" key="2">
    <source>
        <dbReference type="Proteomes" id="UP000224003"/>
    </source>
</evidence>
<reference evidence="1 2" key="1">
    <citation type="submission" date="2017-09" db="EMBL/GenBank/DDBJ databases">
        <title>Large-scale bioinformatics analysis of Bacillus genomes uncovers conserved roles of natural products in bacterial physiology.</title>
        <authorList>
            <consortium name="Agbiome Team Llc"/>
            <person name="Bleich R.M."/>
            <person name="Grubbs K.J."/>
            <person name="Santa Maria K.C."/>
            <person name="Allen S.E."/>
            <person name="Farag S."/>
            <person name="Shank E.A."/>
            <person name="Bowers A."/>
        </authorList>
    </citation>
    <scope>NUCLEOTIDE SEQUENCE [LARGE SCALE GENOMIC DNA]</scope>
    <source>
        <strain evidence="1 2">AFS085496</strain>
    </source>
</reference>